<keyword evidence="6 8" id="KW-0675">Receptor</keyword>
<accession>A0A9Y1VW98</accession>
<dbReference type="GO" id="GO:0008049">
    <property type="term" value="P:male courtship behavior"/>
    <property type="evidence" value="ECO:0007669"/>
    <property type="project" value="TreeGrafter"/>
</dbReference>
<evidence type="ECO:0000256" key="2">
    <source>
        <dbReference type="ARBA" id="ARBA00022475"/>
    </source>
</evidence>
<dbReference type="GO" id="GO:0043025">
    <property type="term" value="C:neuronal cell body"/>
    <property type="evidence" value="ECO:0007669"/>
    <property type="project" value="TreeGrafter"/>
</dbReference>
<dbReference type="PANTHER" id="PTHR21143:SF133">
    <property type="entry name" value="GUSTATORY AND PHEROMONE RECEPTOR 32A-RELATED"/>
    <property type="match status" value="1"/>
</dbReference>
<evidence type="ECO:0000256" key="8">
    <source>
        <dbReference type="RuleBase" id="RU363108"/>
    </source>
</evidence>
<dbReference type="GO" id="GO:0030424">
    <property type="term" value="C:axon"/>
    <property type="evidence" value="ECO:0007669"/>
    <property type="project" value="TreeGrafter"/>
</dbReference>
<comment type="caution">
    <text evidence="8">Lacks conserved residue(s) required for the propagation of feature annotation.</text>
</comment>
<dbReference type="GO" id="GO:0007165">
    <property type="term" value="P:signal transduction"/>
    <property type="evidence" value="ECO:0007669"/>
    <property type="project" value="UniProtKB-KW"/>
</dbReference>
<feature type="transmembrane region" description="Helical" evidence="8">
    <location>
        <begin position="37"/>
        <end position="59"/>
    </location>
</feature>
<feature type="transmembrane region" description="Helical" evidence="8">
    <location>
        <begin position="129"/>
        <end position="147"/>
    </location>
</feature>
<keyword evidence="7 8" id="KW-0807">Transducer</keyword>
<feature type="transmembrane region" description="Helical" evidence="8">
    <location>
        <begin position="420"/>
        <end position="438"/>
    </location>
</feature>
<protein>
    <recommendedName>
        <fullName evidence="8">Gustatory receptor</fullName>
    </recommendedName>
</protein>
<dbReference type="PANTHER" id="PTHR21143">
    <property type="entry name" value="INVERTEBRATE GUSTATORY RECEPTOR"/>
    <property type="match status" value="1"/>
</dbReference>
<reference evidence="9" key="1">
    <citation type="journal article" date="2023" name="Agric. Sci. China">
        <title>Cloning and expression profiling of gustatory receptor genes BtabGR1 and BtabGR2 in Bemisia tabaci.</title>
        <authorList>
            <person name="Qu C."/>
            <person name="Wang R."/>
            <person name="Li F."/>
            <person name="Luo C."/>
        </authorList>
    </citation>
    <scope>NUCLEOTIDE SEQUENCE</scope>
</reference>
<feature type="transmembrane region" description="Helical" evidence="8">
    <location>
        <begin position="338"/>
        <end position="355"/>
    </location>
</feature>
<comment type="subcellular location">
    <subcellularLocation>
        <location evidence="1 8">Cell membrane</location>
        <topology evidence="1 8">Multi-pass membrane protein</topology>
    </subcellularLocation>
</comment>
<dbReference type="Pfam" id="PF08395">
    <property type="entry name" value="7tm_7"/>
    <property type="match status" value="1"/>
</dbReference>
<dbReference type="AlphaFoldDB" id="A0A9Y1VW98"/>
<gene>
    <name evidence="9" type="primary">GR2</name>
</gene>
<evidence type="ECO:0000256" key="6">
    <source>
        <dbReference type="ARBA" id="ARBA00023170"/>
    </source>
</evidence>
<evidence type="ECO:0000256" key="7">
    <source>
        <dbReference type="ARBA" id="ARBA00023224"/>
    </source>
</evidence>
<dbReference type="GO" id="GO:0007635">
    <property type="term" value="P:chemosensory behavior"/>
    <property type="evidence" value="ECO:0007669"/>
    <property type="project" value="TreeGrafter"/>
</dbReference>
<feature type="transmembrane region" description="Helical" evidence="8">
    <location>
        <begin position="167"/>
        <end position="187"/>
    </location>
</feature>
<organism evidence="9">
    <name type="scientific">Bemisia tabaci</name>
    <name type="common">Sweetpotato whitefly</name>
    <name type="synonym">Aleurodes tabaci</name>
    <dbReference type="NCBI Taxonomy" id="7038"/>
    <lineage>
        <taxon>Eukaryota</taxon>
        <taxon>Metazoa</taxon>
        <taxon>Ecdysozoa</taxon>
        <taxon>Arthropoda</taxon>
        <taxon>Hexapoda</taxon>
        <taxon>Insecta</taxon>
        <taxon>Pterygota</taxon>
        <taxon>Neoptera</taxon>
        <taxon>Paraneoptera</taxon>
        <taxon>Hemiptera</taxon>
        <taxon>Sternorrhyncha</taxon>
        <taxon>Aleyrodoidea</taxon>
        <taxon>Aleyrodidae</taxon>
        <taxon>Aleyrodinae</taxon>
        <taxon>Bemisia</taxon>
    </lineage>
</organism>
<name>A0A9Y1VW98_BEMTA</name>
<sequence length="447" mass="51499">MKFKNRTFLNSPLILTMRLFGVFPINPDTLECSRFDVIYCGCLGVLSILELLYTPVFIIHQKDKLVPANFPATTTIMFIQSTITSIAARYTALHRVIKYFPRINDNIIKTTSLLYTHSLADEKYKRERALLINRLLCIFIFVGVVGLNVNRVQCFIRMSEIIGDTIYFVYFIMFQNSAVLLIEIMFLRTVAQLNLNFSKINKELELILEETELFEKQAQRLMCKVEGAEKVNKDDKSSSRMTSTTHGHPIRSPYVWPSSGKSCDSTLKLNIEMVGTPEIFPMNTLSRLKRLFFLHIQCSEAVESSNSLFEVQLLFSVFRLFCVSFLVVYQHLSRYVEYGFAYTVLIYVYIFFIILRSTLLTSSTGCTISEAQYTKVLITKINNRFLDVDTKEELDLFWEHITSSKLEFTACGFFTLNTRLIASAFVAGTTYLVILLQFNPEKQNMVS</sequence>
<keyword evidence="4 8" id="KW-1133">Transmembrane helix</keyword>
<dbReference type="GO" id="GO:0005886">
    <property type="term" value="C:plasma membrane"/>
    <property type="evidence" value="ECO:0007669"/>
    <property type="project" value="UniProtKB-SubCell"/>
</dbReference>
<keyword evidence="3 8" id="KW-0812">Transmembrane</keyword>
<evidence type="ECO:0000256" key="1">
    <source>
        <dbReference type="ARBA" id="ARBA00004651"/>
    </source>
</evidence>
<evidence type="ECO:0000256" key="5">
    <source>
        <dbReference type="ARBA" id="ARBA00023136"/>
    </source>
</evidence>
<dbReference type="GO" id="GO:0050909">
    <property type="term" value="P:sensory perception of taste"/>
    <property type="evidence" value="ECO:0007669"/>
    <property type="project" value="InterPro"/>
</dbReference>
<dbReference type="EMBL" id="OL845905">
    <property type="protein sequence ID" value="WFJ60617.1"/>
    <property type="molecule type" value="mRNA"/>
</dbReference>
<comment type="similarity">
    <text evidence="8">Belongs to the insect chemoreceptor superfamily. Gustatory receptor (GR) family.</text>
</comment>
<dbReference type="GO" id="GO:0030425">
    <property type="term" value="C:dendrite"/>
    <property type="evidence" value="ECO:0007669"/>
    <property type="project" value="TreeGrafter"/>
</dbReference>
<evidence type="ECO:0000313" key="9">
    <source>
        <dbReference type="EMBL" id="WFJ60617.1"/>
    </source>
</evidence>
<keyword evidence="2 8" id="KW-1003">Cell membrane</keyword>
<dbReference type="InterPro" id="IPR013604">
    <property type="entry name" value="7TM_chemorcpt"/>
</dbReference>
<evidence type="ECO:0000256" key="4">
    <source>
        <dbReference type="ARBA" id="ARBA00022989"/>
    </source>
</evidence>
<proteinExistence type="evidence at transcript level"/>
<comment type="function">
    <text evidence="8">Gustatory receptor which mediates acceptance or avoidance behavior, depending on its substrates.</text>
</comment>
<evidence type="ECO:0000256" key="3">
    <source>
        <dbReference type="ARBA" id="ARBA00022692"/>
    </source>
</evidence>
<keyword evidence="5 8" id="KW-0472">Membrane</keyword>